<dbReference type="GO" id="GO:0008170">
    <property type="term" value="F:N-methyltransferase activity"/>
    <property type="evidence" value="ECO:0007669"/>
    <property type="project" value="InterPro"/>
</dbReference>
<dbReference type="AlphaFoldDB" id="X1H908"/>
<dbReference type="SUPFAM" id="SSF53335">
    <property type="entry name" value="S-adenosyl-L-methionine-dependent methyltransferases"/>
    <property type="match status" value="1"/>
</dbReference>
<dbReference type="PRINTS" id="PR00507">
    <property type="entry name" value="N12N6MTFRASE"/>
</dbReference>
<proteinExistence type="predicted"/>
<organism evidence="2">
    <name type="scientific">marine sediment metagenome</name>
    <dbReference type="NCBI Taxonomy" id="412755"/>
    <lineage>
        <taxon>unclassified sequences</taxon>
        <taxon>metagenomes</taxon>
        <taxon>ecological metagenomes</taxon>
    </lineage>
</organism>
<evidence type="ECO:0000259" key="1">
    <source>
        <dbReference type="Pfam" id="PF02384"/>
    </source>
</evidence>
<feature type="non-terminal residue" evidence="2">
    <location>
        <position position="100"/>
    </location>
</feature>
<name>X1H908_9ZZZZ</name>
<reference evidence="2" key="1">
    <citation type="journal article" date="2014" name="Front. Microbiol.">
        <title>High frequency of phylogenetically diverse reductive dehalogenase-homologous genes in deep subseafloor sedimentary metagenomes.</title>
        <authorList>
            <person name="Kawai M."/>
            <person name="Futagami T."/>
            <person name="Toyoda A."/>
            <person name="Takaki Y."/>
            <person name="Nishi S."/>
            <person name="Hori S."/>
            <person name="Arai W."/>
            <person name="Tsubouchi T."/>
            <person name="Morono Y."/>
            <person name="Uchiyama I."/>
            <person name="Ito T."/>
            <person name="Fujiyama A."/>
            <person name="Inagaki F."/>
            <person name="Takami H."/>
        </authorList>
    </citation>
    <scope>NUCLEOTIDE SEQUENCE</scope>
    <source>
        <strain evidence="2">Expedition CK06-06</strain>
    </source>
</reference>
<dbReference type="Gene3D" id="3.40.50.150">
    <property type="entry name" value="Vaccinia Virus protein VP39"/>
    <property type="match status" value="1"/>
</dbReference>
<dbReference type="Pfam" id="PF02384">
    <property type="entry name" value="N6_Mtase"/>
    <property type="match status" value="1"/>
</dbReference>
<comment type="caution">
    <text evidence="2">The sequence shown here is derived from an EMBL/GenBank/DDBJ whole genome shotgun (WGS) entry which is preliminary data.</text>
</comment>
<dbReference type="GO" id="GO:0003677">
    <property type="term" value="F:DNA binding"/>
    <property type="evidence" value="ECO:0007669"/>
    <property type="project" value="InterPro"/>
</dbReference>
<dbReference type="InterPro" id="IPR029063">
    <property type="entry name" value="SAM-dependent_MTases_sf"/>
</dbReference>
<protein>
    <recommendedName>
        <fullName evidence="1">DNA methylase adenine-specific domain-containing protein</fullName>
    </recommendedName>
</protein>
<evidence type="ECO:0000313" key="2">
    <source>
        <dbReference type="EMBL" id="GAH41808.1"/>
    </source>
</evidence>
<dbReference type="InterPro" id="IPR003356">
    <property type="entry name" value="DNA_methylase_A-5"/>
</dbReference>
<dbReference type="EMBL" id="BARU01015247">
    <property type="protein sequence ID" value="GAH41808.1"/>
    <property type="molecule type" value="Genomic_DNA"/>
</dbReference>
<accession>X1H908</accession>
<sequence>MVTGILEIAEQNRIGALAGLDTKSQDKLGQFFTPSRAAVLIASLPRLPQSGTIRVLDPGAGSGSLSAAIVSRVIDERPDLYVHVVAVECDKGVIGYLEDT</sequence>
<feature type="domain" description="DNA methylase adenine-specific" evidence="1">
    <location>
        <begin position="23"/>
        <end position="73"/>
    </location>
</feature>
<gene>
    <name evidence="2" type="ORF">S03H2_26352</name>
</gene>